<keyword evidence="8 12" id="KW-0503">Monooxygenase</keyword>
<comment type="function">
    <text evidence="1 12">RuBisCO catalyzes two reactions: the carboxylation of D-ribulose 1,5-bisphosphate, the primary event in carbon dioxide fixation, as well as the oxidative fragmentation of the pentose substrate. Both reactions occur simultaneously and in competition at the same active site.</text>
</comment>
<comment type="cofactor">
    <cofactor evidence="12">
        <name>Mg(2+)</name>
        <dbReference type="ChEBI" id="CHEBI:18420"/>
    </cofactor>
    <text evidence="12">Binds 1 Mg(2+) ion per subunit.</text>
</comment>
<feature type="domain" description="Ribulose bisphosphate carboxylase large subunit ferrodoxin-like N-terminal" evidence="14">
    <location>
        <begin position="13"/>
        <end position="132"/>
    </location>
</feature>
<dbReference type="Proteomes" id="UP000483078">
    <property type="component" value="Unassembled WGS sequence"/>
</dbReference>
<dbReference type="EC" id="4.1.1.39" evidence="3 12"/>
<sequence length="461" mass="50140">MDQSNRYATLTLSEADLMSAGNHVLVAYHMRPKAGYGYLATAAHFAAESSTGTNVDVSTTDDFTRGVDALVYEIDEASELMKIAYPVDLFDRNITDGRAMICSFLTLAIGNNQGMGDVEYAKMHDFWVPPAFLRLFDGPSTTISDLWRVLGRPHVDGGFIVGTIIKPKLGLRPKPFADACHDFWLGGDFIKNDEPQGNQTFAPLKQTIPLVADAMRRAQDVTGEAKLFSANITADDHHEMLARAEFILETFAENADHVAFLVDGYVTGPAAITTARRSFPRQYLHYHRAGHGAVTSPQSMRGYTAFVLSKMARMQGASGIHTGTMGFGKMEGEAADKLMAYMITDDSADGPYFHQDWAGMGPTTPIISGGMNALRMPGFFGNLGHSNLILTAGGGSFGHIDGAAAGATSLRQAEECWKQGADPLEFAKDHKEFARAFESFPQDADALFPEWRKALRLNSAA</sequence>
<feature type="binding site" evidence="12">
    <location>
        <position position="168"/>
    </location>
    <ligand>
        <name>substrate</name>
    </ligand>
</feature>
<keyword evidence="6 12" id="KW-0479">Metal-binding</keyword>
<evidence type="ECO:0000313" key="16">
    <source>
        <dbReference type="Proteomes" id="UP000483078"/>
    </source>
</evidence>
<evidence type="ECO:0000259" key="13">
    <source>
        <dbReference type="Pfam" id="PF00016"/>
    </source>
</evidence>
<dbReference type="PROSITE" id="PS00157">
    <property type="entry name" value="RUBISCO_LARGE"/>
    <property type="match status" value="1"/>
</dbReference>
<evidence type="ECO:0000256" key="5">
    <source>
        <dbReference type="ARBA" id="ARBA00022567"/>
    </source>
</evidence>
<evidence type="ECO:0000256" key="2">
    <source>
        <dbReference type="ARBA" id="ARBA00005475"/>
    </source>
</evidence>
<keyword evidence="12 15" id="KW-0456">Lyase</keyword>
<dbReference type="InterPro" id="IPR036422">
    <property type="entry name" value="RuBisCO_lsu_N_sf"/>
</dbReference>
<protein>
    <recommendedName>
        <fullName evidence="4 12">Ribulose bisphosphate carboxylase</fullName>
        <shortName evidence="12">RuBisCO</shortName>
        <ecNumber evidence="3 12">4.1.1.39</ecNumber>
    </recommendedName>
</protein>
<organism evidence="15 16">
    <name type="scientific">Sediminimonas qiaohouensis</name>
    <dbReference type="NCBI Taxonomy" id="552061"/>
    <lineage>
        <taxon>Bacteria</taxon>
        <taxon>Pseudomonadati</taxon>
        <taxon>Pseudomonadota</taxon>
        <taxon>Alphaproteobacteria</taxon>
        <taxon>Rhodobacterales</taxon>
        <taxon>Roseobacteraceae</taxon>
        <taxon>Sediminimonas</taxon>
    </lineage>
</organism>
<comment type="catalytic activity">
    <reaction evidence="10 12">
        <text>D-ribulose 1,5-bisphosphate + O2 = 2-phosphoglycolate + (2R)-3-phosphoglycerate + 2 H(+)</text>
        <dbReference type="Rhea" id="RHEA:36631"/>
        <dbReference type="ChEBI" id="CHEBI:15378"/>
        <dbReference type="ChEBI" id="CHEBI:15379"/>
        <dbReference type="ChEBI" id="CHEBI:57870"/>
        <dbReference type="ChEBI" id="CHEBI:58033"/>
        <dbReference type="ChEBI" id="CHEBI:58272"/>
    </reaction>
</comment>
<feature type="site" description="Transition state stabilizer" evidence="12">
    <location>
        <position position="329"/>
    </location>
</feature>
<dbReference type="NCBIfam" id="NF010002">
    <property type="entry name" value="PRK13475.1"/>
    <property type="match status" value="1"/>
</dbReference>
<evidence type="ECO:0000256" key="7">
    <source>
        <dbReference type="ARBA" id="ARBA00022842"/>
    </source>
</evidence>
<evidence type="ECO:0000256" key="6">
    <source>
        <dbReference type="ARBA" id="ARBA00022723"/>
    </source>
</evidence>
<comment type="miscellaneous">
    <text evidence="12">The basic functional RuBisCO is composed of a large chain homodimer in a 'head-to-tail' conformation. In contrast to form I RuBisCO, the form II RuBisCO are composed solely of large subunits.</text>
</comment>
<feature type="binding site" evidence="12">
    <location>
        <position position="321"/>
    </location>
    <ligand>
        <name>substrate</name>
    </ligand>
</feature>
<dbReference type="InterPro" id="IPR020878">
    <property type="entry name" value="RuBisCo_large_chain_AS"/>
</dbReference>
<gene>
    <name evidence="12" type="primary">cbbM</name>
    <name evidence="15" type="ORF">FH759_06685</name>
</gene>
<evidence type="ECO:0000256" key="12">
    <source>
        <dbReference type="HAMAP-Rule" id="MF_01339"/>
    </source>
</evidence>
<keyword evidence="5 12" id="KW-0113">Calvin cycle</keyword>
<evidence type="ECO:0000256" key="10">
    <source>
        <dbReference type="ARBA" id="ARBA00048059"/>
    </source>
</evidence>
<feature type="binding site" evidence="12">
    <location>
        <position position="368"/>
    </location>
    <ligand>
        <name>substrate</name>
    </ligand>
</feature>
<evidence type="ECO:0000256" key="9">
    <source>
        <dbReference type="ARBA" id="ARBA00023300"/>
    </source>
</evidence>
<dbReference type="GO" id="GO:0000287">
    <property type="term" value="F:magnesium ion binding"/>
    <property type="evidence" value="ECO:0007669"/>
    <property type="project" value="UniProtKB-UniRule"/>
</dbReference>
<dbReference type="Pfam" id="PF02788">
    <property type="entry name" value="RuBisCO_large_N"/>
    <property type="match status" value="1"/>
</dbReference>
<dbReference type="GO" id="GO:0016984">
    <property type="term" value="F:ribulose-bisphosphate carboxylase activity"/>
    <property type="evidence" value="ECO:0007669"/>
    <property type="project" value="UniProtKB-UniRule"/>
</dbReference>
<evidence type="ECO:0000256" key="8">
    <source>
        <dbReference type="ARBA" id="ARBA00023033"/>
    </source>
</evidence>
<evidence type="ECO:0000259" key="14">
    <source>
        <dbReference type="Pfam" id="PF02788"/>
    </source>
</evidence>
<dbReference type="EMBL" id="VENJ01000006">
    <property type="protein sequence ID" value="MTJ04364.1"/>
    <property type="molecule type" value="Genomic_DNA"/>
</dbReference>
<dbReference type="InterPro" id="IPR020871">
    <property type="entry name" value="RuBisCO_lsuII"/>
</dbReference>
<feature type="binding site" description="via carbamate group" evidence="12">
    <location>
        <position position="191"/>
    </location>
    <ligand>
        <name>Mg(2+)</name>
        <dbReference type="ChEBI" id="CHEBI:18420"/>
    </ligand>
</feature>
<evidence type="ECO:0000256" key="3">
    <source>
        <dbReference type="ARBA" id="ARBA00012287"/>
    </source>
</evidence>
<feature type="binding site" evidence="12">
    <location>
        <position position="194"/>
    </location>
    <ligand>
        <name>Mg(2+)</name>
        <dbReference type="ChEBI" id="CHEBI:18420"/>
    </ligand>
</feature>
<dbReference type="GO" id="GO:0004497">
    <property type="term" value="F:monooxygenase activity"/>
    <property type="evidence" value="ECO:0007669"/>
    <property type="project" value="UniProtKB-KW"/>
</dbReference>
<evidence type="ECO:0000256" key="4">
    <source>
        <dbReference type="ARBA" id="ARBA00019702"/>
    </source>
</evidence>
<feature type="binding site" evidence="12">
    <location>
        <position position="288"/>
    </location>
    <ligand>
        <name>substrate</name>
    </ligand>
</feature>
<dbReference type="SUPFAM" id="SSF51649">
    <property type="entry name" value="RuBisCo, C-terminal domain"/>
    <property type="match status" value="1"/>
</dbReference>
<comment type="catalytic activity">
    <reaction evidence="11 12">
        <text>2 (2R)-3-phosphoglycerate + 2 H(+) = D-ribulose 1,5-bisphosphate + CO2 + H2O</text>
        <dbReference type="Rhea" id="RHEA:23124"/>
        <dbReference type="ChEBI" id="CHEBI:15377"/>
        <dbReference type="ChEBI" id="CHEBI:15378"/>
        <dbReference type="ChEBI" id="CHEBI:16526"/>
        <dbReference type="ChEBI" id="CHEBI:57870"/>
        <dbReference type="ChEBI" id="CHEBI:58272"/>
        <dbReference type="EC" id="4.1.1.39"/>
    </reaction>
</comment>
<dbReference type="PANTHER" id="PTHR42704:SF17">
    <property type="entry name" value="RIBULOSE BISPHOSPHATE CARBOXYLASE LARGE CHAIN"/>
    <property type="match status" value="1"/>
</dbReference>
<dbReference type="GO" id="GO:0019253">
    <property type="term" value="P:reductive pentose-phosphate cycle"/>
    <property type="evidence" value="ECO:0007669"/>
    <property type="project" value="UniProtKB-KW"/>
</dbReference>
<dbReference type="Gene3D" id="3.20.20.110">
    <property type="entry name" value="Ribulose bisphosphate carboxylase, large subunit, C-terminal domain"/>
    <property type="match status" value="1"/>
</dbReference>
<dbReference type="InterPro" id="IPR017443">
    <property type="entry name" value="RuBisCO_lsu_fd_N"/>
</dbReference>
<keyword evidence="9 12" id="KW-0120">Carbon dioxide fixation</keyword>
<evidence type="ECO:0000256" key="1">
    <source>
        <dbReference type="ARBA" id="ARBA00003617"/>
    </source>
</evidence>
<dbReference type="AlphaFoldDB" id="A0A7C9HAQ8"/>
<feature type="active site" description="Proton acceptor" evidence="12">
    <location>
        <position position="287"/>
    </location>
</feature>
<dbReference type="HAMAP" id="MF_01339">
    <property type="entry name" value="RuBisCO_L_type2"/>
    <property type="match status" value="1"/>
</dbReference>
<feature type="domain" description="Ribulose bisphosphate carboxylase large subunit C-terminal" evidence="13">
    <location>
        <begin position="143"/>
        <end position="440"/>
    </location>
</feature>
<reference evidence="15 16" key="1">
    <citation type="submission" date="2019-06" db="EMBL/GenBank/DDBJ databases">
        <title>Enrichment of Autotrophic Halophilic Microorganisms from Red Sea Brine Pool Using Microbial Electrosynthesis System.</title>
        <authorList>
            <person name="Alqahtani M.F."/>
            <person name="Bajracharya S."/>
            <person name="Katuri K.P."/>
            <person name="Ali M."/>
            <person name="Saikaly P.E."/>
        </authorList>
    </citation>
    <scope>NUCLEOTIDE SEQUENCE [LARGE SCALE GENOMIC DNA]</scope>
    <source>
        <strain evidence="15">MES6</strain>
    </source>
</reference>
<dbReference type="CDD" id="cd08211">
    <property type="entry name" value="RuBisCO_large_II"/>
    <property type="match status" value="1"/>
</dbReference>
<feature type="active site" description="Proton acceptor" evidence="12">
    <location>
        <position position="166"/>
    </location>
</feature>
<feature type="modified residue" description="N6-carboxylysine" evidence="12">
    <location>
        <position position="191"/>
    </location>
</feature>
<dbReference type="Pfam" id="PF00016">
    <property type="entry name" value="RuBisCO_large"/>
    <property type="match status" value="1"/>
</dbReference>
<comment type="similarity">
    <text evidence="2 12">Belongs to the RuBisCO large chain family. Type II subfamily.</text>
</comment>
<feature type="binding site" description="in homodimeric partner" evidence="12">
    <location>
        <position position="111"/>
    </location>
    <ligand>
        <name>substrate</name>
    </ligand>
</feature>
<keyword evidence="12" id="KW-0560">Oxidoreductase</keyword>
<proteinExistence type="inferred from homology"/>
<evidence type="ECO:0000256" key="11">
    <source>
        <dbReference type="ARBA" id="ARBA00049469"/>
    </source>
</evidence>
<comment type="caution">
    <text evidence="15">The sequence shown here is derived from an EMBL/GenBank/DDBJ whole genome shotgun (WGS) entry which is preliminary data.</text>
</comment>
<accession>A0A7C9HAQ8</accession>
<feature type="binding site" evidence="12">
    <location>
        <position position="193"/>
    </location>
    <ligand>
        <name>Mg(2+)</name>
        <dbReference type="ChEBI" id="CHEBI:18420"/>
    </ligand>
</feature>
<dbReference type="InterPro" id="IPR036376">
    <property type="entry name" value="RuBisCO_lsu_C_sf"/>
</dbReference>
<dbReference type="InterPro" id="IPR000685">
    <property type="entry name" value="RuBisCO_lsu_C"/>
</dbReference>
<dbReference type="RefSeq" id="WP_273248982.1">
    <property type="nucleotide sequence ID" value="NZ_VENJ01000006.1"/>
</dbReference>
<dbReference type="InterPro" id="IPR033966">
    <property type="entry name" value="RuBisCO"/>
</dbReference>
<dbReference type="PANTHER" id="PTHR42704">
    <property type="entry name" value="RIBULOSE BISPHOSPHATE CARBOXYLASE"/>
    <property type="match status" value="1"/>
</dbReference>
<evidence type="ECO:0000313" key="15">
    <source>
        <dbReference type="EMBL" id="MTJ04364.1"/>
    </source>
</evidence>
<dbReference type="SUPFAM" id="SSF54966">
    <property type="entry name" value="RuBisCO, large subunit, small (N-terminal) domain"/>
    <property type="match status" value="1"/>
</dbReference>
<keyword evidence="7 12" id="KW-0460">Magnesium</keyword>
<dbReference type="Gene3D" id="3.30.70.150">
    <property type="entry name" value="RuBisCO large subunit, N-terminal domain"/>
    <property type="match status" value="1"/>
</dbReference>
<comment type="subunit">
    <text evidence="12">Homodimer.</text>
</comment>
<name>A0A7C9HAQ8_9RHOB</name>